<reference evidence="3" key="1">
    <citation type="submission" date="2022-09" db="EMBL/GenBank/DDBJ databases">
        <title>Fusarium specimens isolated from Avocado Roots.</title>
        <authorList>
            <person name="Stajich J."/>
            <person name="Roper C."/>
            <person name="Heimlech-Rivalta G."/>
        </authorList>
    </citation>
    <scope>NUCLEOTIDE SEQUENCE</scope>
    <source>
        <strain evidence="3">CF00095</strain>
    </source>
</reference>
<comment type="caution">
    <text evidence="3">The sequence shown here is derived from an EMBL/GenBank/DDBJ whole genome shotgun (WGS) entry which is preliminary data.</text>
</comment>
<feature type="transmembrane region" description="Helical" evidence="2">
    <location>
        <begin position="557"/>
        <end position="579"/>
    </location>
</feature>
<feature type="transmembrane region" description="Helical" evidence="2">
    <location>
        <begin position="85"/>
        <end position="110"/>
    </location>
</feature>
<dbReference type="Pfam" id="PF11374">
    <property type="entry name" value="DUF3176"/>
    <property type="match status" value="1"/>
</dbReference>
<keyword evidence="2" id="KW-0472">Membrane</keyword>
<feature type="transmembrane region" description="Helical" evidence="2">
    <location>
        <begin position="151"/>
        <end position="170"/>
    </location>
</feature>
<evidence type="ECO:0000256" key="1">
    <source>
        <dbReference type="SAM" id="MobiDB-lite"/>
    </source>
</evidence>
<evidence type="ECO:0000313" key="4">
    <source>
        <dbReference type="Proteomes" id="UP001152024"/>
    </source>
</evidence>
<dbReference type="EMBL" id="JAOQBH010000003">
    <property type="protein sequence ID" value="KAJ4138380.1"/>
    <property type="molecule type" value="Genomic_DNA"/>
</dbReference>
<dbReference type="Proteomes" id="UP001152024">
    <property type="component" value="Unassembled WGS sequence"/>
</dbReference>
<keyword evidence="2" id="KW-0812">Transmembrane</keyword>
<proteinExistence type="predicted"/>
<feature type="transmembrane region" description="Helical" evidence="2">
    <location>
        <begin position="49"/>
        <end position="73"/>
    </location>
</feature>
<evidence type="ECO:0000256" key="2">
    <source>
        <dbReference type="SAM" id="Phobius"/>
    </source>
</evidence>
<protein>
    <submittedName>
        <fullName evidence="3">Uncharacterized protein</fullName>
    </submittedName>
</protein>
<feature type="compositionally biased region" description="Polar residues" evidence="1">
    <location>
        <begin position="1"/>
        <end position="14"/>
    </location>
</feature>
<gene>
    <name evidence="3" type="ORF">NW768_002204</name>
</gene>
<feature type="compositionally biased region" description="Polar residues" evidence="1">
    <location>
        <begin position="23"/>
        <end position="37"/>
    </location>
</feature>
<feature type="region of interest" description="Disordered" evidence="1">
    <location>
        <begin position="1"/>
        <end position="43"/>
    </location>
</feature>
<organism evidence="3 4">
    <name type="scientific">Fusarium equiseti</name>
    <name type="common">Fusarium scirpi</name>
    <dbReference type="NCBI Taxonomy" id="61235"/>
    <lineage>
        <taxon>Eukaryota</taxon>
        <taxon>Fungi</taxon>
        <taxon>Dikarya</taxon>
        <taxon>Ascomycota</taxon>
        <taxon>Pezizomycotina</taxon>
        <taxon>Sordariomycetes</taxon>
        <taxon>Hypocreomycetidae</taxon>
        <taxon>Hypocreales</taxon>
        <taxon>Nectriaceae</taxon>
        <taxon>Fusarium</taxon>
        <taxon>Fusarium incarnatum-equiseti species complex</taxon>
    </lineage>
</organism>
<keyword evidence="2" id="KW-1133">Transmembrane helix</keyword>
<dbReference type="PANTHER" id="PTHR35394">
    <property type="entry name" value="DUF3176 DOMAIN-CONTAINING PROTEIN"/>
    <property type="match status" value="1"/>
</dbReference>
<dbReference type="PANTHER" id="PTHR35394:SF5">
    <property type="entry name" value="DUF3176 DOMAIN-CONTAINING PROTEIN"/>
    <property type="match status" value="1"/>
</dbReference>
<keyword evidence="4" id="KW-1185">Reference proteome</keyword>
<evidence type="ECO:0000313" key="3">
    <source>
        <dbReference type="EMBL" id="KAJ4138380.1"/>
    </source>
</evidence>
<name>A0ABQ8RN30_FUSEQ</name>
<sequence>MMASHESSSRNSGQHAEGFSPKQEVTTFITSESSQPKTKPPKVSPVRYWSWEIVSLVFALALLIATIAIPAHYNDKVLKRWPYDISLNTIIAILSTFMRASMMLVVAELVGQMGWQSLQKPRPVSDLHHFDNASRGILGAFKLFWNVPPRLASIIAAIVIILSPAIAPFSQQAVKTVPCSREVTGSASIPISNYAPTSGSILRVAGPTVEISSDMKATMLNGLVNPKGKDSDVKATCASGNCTFTETSKGITHASVAMCSSCLDTTEFIKLNVTQVNGYPRINYTLPNGQHMQPIGGQLMSAYSGDVDWALGGVDSKFAELTKGAITNLTVLTPSQSACKNITRISAECPEDRFTADLPKTHRNHNPVAITCALYPCMKHYHAQVKEGKLIERVVDEVPLSTPRITYNARGGVLEDEGRAGVLSPCLFDNQEYTFDNFSESSEPSKGWSTVELDRTNYTVPDTCFYKMGFSYSQALTSHMENSVFNGYCRPSYDAGSREDCGSMWWLAPLYNTSYDALNTAFDDFTTAITNNFRMQAESDEVTGIVNEMAICTVFDWRWVLLPAGLMAVTLALLVYAVVHSYTHKEMPVWKTSILPLLFYGPNVTNDETREMDLDGLQREAGKIKVEFQNDDGIRLRKIGTRATES</sequence>
<dbReference type="InterPro" id="IPR021514">
    <property type="entry name" value="DUF3176"/>
</dbReference>
<accession>A0ABQ8RN30</accession>